<evidence type="ECO:0000256" key="4">
    <source>
        <dbReference type="ARBA" id="ARBA00022643"/>
    </source>
</evidence>
<dbReference type="GO" id="GO:0005829">
    <property type="term" value="C:cytosol"/>
    <property type="evidence" value="ECO:0007669"/>
    <property type="project" value="TreeGrafter"/>
</dbReference>
<dbReference type="InterPro" id="IPR029039">
    <property type="entry name" value="Flavoprotein-like_sf"/>
</dbReference>
<keyword evidence="7" id="KW-0560">Oxidoreductase</keyword>
<gene>
    <name evidence="10" type="ORF">Gasu_41930</name>
</gene>
<dbReference type="Gramene" id="EME28354">
    <property type="protein sequence ID" value="EME28354"/>
    <property type="gene ID" value="Gasu_41930"/>
</dbReference>
<dbReference type="PRINTS" id="PR00371">
    <property type="entry name" value="FPNCR"/>
</dbReference>
<keyword evidence="11" id="KW-1185">Reference proteome</keyword>
<evidence type="ECO:0000256" key="1">
    <source>
        <dbReference type="ARBA" id="ARBA00001917"/>
    </source>
</evidence>
<dbReference type="InterPro" id="IPR017938">
    <property type="entry name" value="Riboflavin_synthase-like_b-brl"/>
</dbReference>
<dbReference type="Gene3D" id="2.40.30.10">
    <property type="entry name" value="Translation factors"/>
    <property type="match status" value="1"/>
</dbReference>
<keyword evidence="4" id="KW-0288">FMN</keyword>
<evidence type="ECO:0000256" key="6">
    <source>
        <dbReference type="ARBA" id="ARBA00022857"/>
    </source>
</evidence>
<dbReference type="Proteomes" id="UP000030680">
    <property type="component" value="Unassembled WGS sequence"/>
</dbReference>
<dbReference type="GO" id="GO:0010181">
    <property type="term" value="F:FMN binding"/>
    <property type="evidence" value="ECO:0007669"/>
    <property type="project" value="InterPro"/>
</dbReference>
<evidence type="ECO:0000313" key="11">
    <source>
        <dbReference type="Proteomes" id="UP000030680"/>
    </source>
</evidence>
<dbReference type="InterPro" id="IPR003097">
    <property type="entry name" value="CysJ-like_FAD-binding"/>
</dbReference>
<dbReference type="OrthoDB" id="1856718at2759"/>
<dbReference type="OMA" id="DIMSIPR"/>
<dbReference type="PROSITE" id="PS50902">
    <property type="entry name" value="FLAVODOXIN_LIKE"/>
    <property type="match status" value="1"/>
</dbReference>
<dbReference type="Pfam" id="PF00258">
    <property type="entry name" value="Flavodoxin_1"/>
    <property type="match status" value="1"/>
</dbReference>
<dbReference type="Gene3D" id="1.20.990.10">
    <property type="entry name" value="NADPH-cytochrome p450 Reductase, Chain A, domain 3"/>
    <property type="match status" value="1"/>
</dbReference>
<proteinExistence type="predicted"/>
<dbReference type="InterPro" id="IPR001709">
    <property type="entry name" value="Flavoprot_Pyr_Nucl_cyt_Rdtase"/>
</dbReference>
<dbReference type="GeneID" id="17087196"/>
<evidence type="ECO:0000256" key="3">
    <source>
        <dbReference type="ARBA" id="ARBA00022630"/>
    </source>
</evidence>
<dbReference type="PRINTS" id="PR00369">
    <property type="entry name" value="FLAVODOXIN"/>
</dbReference>
<dbReference type="Gene3D" id="3.40.50.80">
    <property type="entry name" value="Nucleotide-binding domain of ferredoxin-NADP reductase (FNR) module"/>
    <property type="match status" value="1"/>
</dbReference>
<protein>
    <submittedName>
        <fullName evidence="10">Flavodoxin family protein</fullName>
    </submittedName>
</protein>
<dbReference type="STRING" id="130081.M2XY47"/>
<dbReference type="SUPFAM" id="SSF52343">
    <property type="entry name" value="Ferredoxin reductase-like, C-terminal NADP-linked domain"/>
    <property type="match status" value="1"/>
</dbReference>
<evidence type="ECO:0000313" key="10">
    <source>
        <dbReference type="EMBL" id="EME28354.1"/>
    </source>
</evidence>
<keyword evidence="5" id="KW-0274">FAD</keyword>
<dbReference type="SUPFAM" id="SSF52218">
    <property type="entry name" value="Flavoproteins"/>
    <property type="match status" value="1"/>
</dbReference>
<keyword evidence="6" id="KW-0521">NADP</keyword>
<evidence type="ECO:0000256" key="2">
    <source>
        <dbReference type="ARBA" id="ARBA00001974"/>
    </source>
</evidence>
<keyword evidence="3" id="KW-0285">Flavoprotein</keyword>
<dbReference type="GO" id="GO:0050660">
    <property type="term" value="F:flavin adenine dinucleotide binding"/>
    <property type="evidence" value="ECO:0007669"/>
    <property type="project" value="TreeGrafter"/>
</dbReference>
<dbReference type="SUPFAM" id="SSF63380">
    <property type="entry name" value="Riboflavin synthase domain-like"/>
    <property type="match status" value="1"/>
</dbReference>
<comment type="cofactor">
    <cofactor evidence="2">
        <name>FAD</name>
        <dbReference type="ChEBI" id="CHEBI:57692"/>
    </cofactor>
</comment>
<dbReference type="EMBL" id="KB454521">
    <property type="protein sequence ID" value="EME28354.1"/>
    <property type="molecule type" value="Genomic_DNA"/>
</dbReference>
<evidence type="ECO:0000256" key="5">
    <source>
        <dbReference type="ARBA" id="ARBA00022827"/>
    </source>
</evidence>
<reference evidence="11" key="1">
    <citation type="journal article" date="2013" name="Science">
        <title>Gene transfer from bacteria and archaea facilitated evolution of an extremophilic eukaryote.</title>
        <authorList>
            <person name="Schonknecht G."/>
            <person name="Chen W.H."/>
            <person name="Ternes C.M."/>
            <person name="Barbier G.G."/>
            <person name="Shrestha R.P."/>
            <person name="Stanke M."/>
            <person name="Brautigam A."/>
            <person name="Baker B.J."/>
            <person name="Banfield J.F."/>
            <person name="Garavito R.M."/>
            <person name="Carr K."/>
            <person name="Wilkerson C."/>
            <person name="Rensing S.A."/>
            <person name="Gagneul D."/>
            <person name="Dickenson N.E."/>
            <person name="Oesterhelt C."/>
            <person name="Lercher M.J."/>
            <person name="Weber A.P."/>
        </authorList>
    </citation>
    <scope>NUCLEOTIDE SEQUENCE [LARGE SCALE GENOMIC DNA]</scope>
    <source>
        <strain evidence="11">074W</strain>
    </source>
</reference>
<dbReference type="RefSeq" id="XP_005704874.1">
    <property type="nucleotide sequence ID" value="XM_005704817.1"/>
</dbReference>
<dbReference type="KEGG" id="gsl:Gasu_41930"/>
<dbReference type="InterPro" id="IPR023173">
    <property type="entry name" value="NADPH_Cyt_P450_Rdtase_alpha"/>
</dbReference>
<feature type="domain" description="Flavodoxin-like" evidence="8">
    <location>
        <begin position="1"/>
        <end position="145"/>
    </location>
</feature>
<dbReference type="PANTHER" id="PTHR19384:SF10">
    <property type="entry name" value="NADPH-DEPENDENT DIFLAVIN OXIDOREDUCTASE 1"/>
    <property type="match status" value="1"/>
</dbReference>
<sequence>MRLLYATETGTAAELSQLVAEHFAKYISHLKVLELCDYDQTQLPLEDIVLFIISTTGDGEVYSDMRNFWRFLLLKNLPAHSLSQVQYAVFGLGDSSYLRFNAAARKLDKRLQHLGARPLLPIKLGDEQERNGLEGALQDWLVQLTDKLQLEEVRMNPSTDGVFYYYRVKESLQSVKSTSIDKWNAGECCSSQQFFWEAKVISNQLLVEEDCEHEVRQISLNIENSSITYKPGDVVYIYPKNSVAEVGKLIKMMGYNPKQVLEVERLNDIAPVLNLSCPCTLESLVASQFDLYALPRRTFFRKLAKFAKDSEERDRLLYFSTSEGADDFRHCRPCIEDLIQFLPPLRPRPFSIASSPTYHSGTLQVCVSIVKYQDCFGFWRQGVCSSFLKRSKCGDVIPVFVKRGSLKFPQVTDKKPCIMIGPGTGVAPFRSYLWECFAHHRYIVTQDSCRILFFGFAHCIF</sequence>
<dbReference type="Gene3D" id="3.40.50.360">
    <property type="match status" value="1"/>
</dbReference>
<dbReference type="AlphaFoldDB" id="M2XY47"/>
<dbReference type="InterPro" id="IPR039261">
    <property type="entry name" value="FNR_nucleotide-bd"/>
</dbReference>
<dbReference type="InterPro" id="IPR017927">
    <property type="entry name" value="FAD-bd_FR_type"/>
</dbReference>
<name>M2XY47_GALSU</name>
<dbReference type="PROSITE" id="PS51384">
    <property type="entry name" value="FAD_FR"/>
    <property type="match status" value="1"/>
</dbReference>
<dbReference type="InterPro" id="IPR008254">
    <property type="entry name" value="Flavodoxin/NO_synth"/>
</dbReference>
<comment type="cofactor">
    <cofactor evidence="1">
        <name>FMN</name>
        <dbReference type="ChEBI" id="CHEBI:58210"/>
    </cofactor>
</comment>
<evidence type="ECO:0000259" key="9">
    <source>
        <dbReference type="PROSITE" id="PS51384"/>
    </source>
</evidence>
<evidence type="ECO:0000259" key="8">
    <source>
        <dbReference type="PROSITE" id="PS50902"/>
    </source>
</evidence>
<dbReference type="PANTHER" id="PTHR19384">
    <property type="entry name" value="NITRIC OXIDE SYNTHASE-RELATED"/>
    <property type="match status" value="1"/>
</dbReference>
<dbReference type="GO" id="GO:0016491">
    <property type="term" value="F:oxidoreductase activity"/>
    <property type="evidence" value="ECO:0007669"/>
    <property type="project" value="UniProtKB-KW"/>
</dbReference>
<dbReference type="InterPro" id="IPR001094">
    <property type="entry name" value="Flavdoxin-like"/>
</dbReference>
<organism evidence="10 11">
    <name type="scientific">Galdieria sulphuraria</name>
    <name type="common">Red alga</name>
    <dbReference type="NCBI Taxonomy" id="130081"/>
    <lineage>
        <taxon>Eukaryota</taxon>
        <taxon>Rhodophyta</taxon>
        <taxon>Bangiophyceae</taxon>
        <taxon>Galdieriales</taxon>
        <taxon>Galdieriaceae</taxon>
        <taxon>Galdieria</taxon>
    </lineage>
</organism>
<accession>M2XY47</accession>
<dbReference type="Pfam" id="PF00667">
    <property type="entry name" value="FAD_binding_1"/>
    <property type="match status" value="1"/>
</dbReference>
<feature type="domain" description="FAD-binding FR-type" evidence="9">
    <location>
        <begin position="193"/>
        <end position="409"/>
    </location>
</feature>
<dbReference type="eggNOG" id="KOG1159">
    <property type="taxonomic scope" value="Eukaryota"/>
</dbReference>
<evidence type="ECO:0000256" key="7">
    <source>
        <dbReference type="ARBA" id="ARBA00023002"/>
    </source>
</evidence>